<accession>A0A1D1XLV5</accession>
<name>A0A1D1XLV5_9ARAE</name>
<organism evidence="2">
    <name type="scientific">Anthurium amnicola</name>
    <dbReference type="NCBI Taxonomy" id="1678845"/>
    <lineage>
        <taxon>Eukaryota</taxon>
        <taxon>Viridiplantae</taxon>
        <taxon>Streptophyta</taxon>
        <taxon>Embryophyta</taxon>
        <taxon>Tracheophyta</taxon>
        <taxon>Spermatophyta</taxon>
        <taxon>Magnoliopsida</taxon>
        <taxon>Liliopsida</taxon>
        <taxon>Araceae</taxon>
        <taxon>Pothoideae</taxon>
        <taxon>Potheae</taxon>
        <taxon>Anthurium</taxon>
    </lineage>
</organism>
<protein>
    <submittedName>
        <fullName evidence="2">Uncharacterized protein</fullName>
    </submittedName>
</protein>
<evidence type="ECO:0000256" key="1">
    <source>
        <dbReference type="SAM" id="MobiDB-lite"/>
    </source>
</evidence>
<feature type="non-terminal residue" evidence="2">
    <location>
        <position position="1"/>
    </location>
</feature>
<feature type="compositionally biased region" description="Polar residues" evidence="1">
    <location>
        <begin position="54"/>
        <end position="64"/>
    </location>
</feature>
<gene>
    <name evidence="2" type="ORF">g.161187</name>
</gene>
<feature type="non-terminal residue" evidence="2">
    <location>
        <position position="166"/>
    </location>
</feature>
<dbReference type="EMBL" id="GDJX01024577">
    <property type="protein sequence ID" value="JAT43359.1"/>
    <property type="molecule type" value="Transcribed_RNA"/>
</dbReference>
<dbReference type="AlphaFoldDB" id="A0A1D1XLV5"/>
<feature type="compositionally biased region" description="Low complexity" evidence="1">
    <location>
        <begin position="65"/>
        <end position="79"/>
    </location>
</feature>
<reference evidence="2" key="1">
    <citation type="submission" date="2015-07" db="EMBL/GenBank/DDBJ databases">
        <title>Transcriptome Assembly of Anthurium amnicola.</title>
        <authorList>
            <person name="Suzuki J."/>
        </authorList>
    </citation>
    <scope>NUCLEOTIDE SEQUENCE</scope>
</reference>
<sequence>KQALFKHTKMSYQTTSYSTASGSYYPGTSSYTSPEKAAWSSRAKNYFDQMSNRFTNRGQTSTNNSPISTAPGSYSSSTYPSTYSSGYSSSGYNSSGFSNNVYSSTNGSNAAPLGVQNLPSAGLISSKYTGDGVEYKKNFLGGYKAITPNGYEKKHRFTRRVTRRTY</sequence>
<proteinExistence type="predicted"/>
<feature type="region of interest" description="Disordered" evidence="1">
    <location>
        <begin position="54"/>
        <end position="79"/>
    </location>
</feature>
<evidence type="ECO:0000313" key="2">
    <source>
        <dbReference type="EMBL" id="JAT43359.1"/>
    </source>
</evidence>